<dbReference type="EMBL" id="JANATA010000001">
    <property type="protein sequence ID" value="MCP3427330.1"/>
    <property type="molecule type" value="Genomic_DNA"/>
</dbReference>
<dbReference type="Proteomes" id="UP001165413">
    <property type="component" value="Unassembled WGS sequence"/>
</dbReference>
<evidence type="ECO:0000313" key="2">
    <source>
        <dbReference type="Proteomes" id="UP001165413"/>
    </source>
</evidence>
<dbReference type="AlphaFoldDB" id="A0AA42BK43"/>
<organism evidence="1 2">
    <name type="scientific">Opacimonas viscosa</name>
    <dbReference type="NCBI Taxonomy" id="2961944"/>
    <lineage>
        <taxon>Bacteria</taxon>
        <taxon>Pseudomonadati</taxon>
        <taxon>Pseudomonadota</taxon>
        <taxon>Gammaproteobacteria</taxon>
        <taxon>Alteromonadales</taxon>
        <taxon>Alteromonadaceae</taxon>
        <taxon>Opacimonas</taxon>
    </lineage>
</organism>
<accession>A0AA42BK43</accession>
<comment type="caution">
    <text evidence="1">The sequence shown here is derived from an EMBL/GenBank/DDBJ whole genome shotgun (WGS) entry which is preliminary data.</text>
</comment>
<dbReference type="RefSeq" id="WP_254097575.1">
    <property type="nucleotide sequence ID" value="NZ_JANATA010000001.1"/>
</dbReference>
<keyword evidence="2" id="KW-1185">Reference proteome</keyword>
<name>A0AA42BK43_9ALTE</name>
<sequence>MLLWLFNGAVIHAVNAQEIELVRHIHFGNIVVKDNTSQGYIDIDALGNISHSHHFLVISPGHPGEILLTEFAPSAEIYVSARITQPRTTSTKVSPESFELAAVNVSNVVVTEGNGSAEITFGGTLLNSGSSRGHYADTDYTMRLRLLFQY</sequence>
<reference evidence="1" key="1">
    <citation type="submission" date="2022-07" db="EMBL/GenBank/DDBJ databases">
        <title>Characterization of the Novel Bacterium Alteromonas immobilis LMIT006 and Alteromonas gregis LMIT007.</title>
        <authorList>
            <person name="Lin X."/>
        </authorList>
    </citation>
    <scope>NUCLEOTIDE SEQUENCE</scope>
    <source>
        <strain evidence="1">LMIT007</strain>
    </source>
</reference>
<evidence type="ECO:0008006" key="3">
    <source>
        <dbReference type="Google" id="ProtNLM"/>
    </source>
</evidence>
<protein>
    <recommendedName>
        <fullName evidence="3">DUF4402 domain-containing protein</fullName>
    </recommendedName>
</protein>
<gene>
    <name evidence="1" type="ORF">NLF92_00020</name>
</gene>
<proteinExistence type="predicted"/>
<evidence type="ECO:0000313" key="1">
    <source>
        <dbReference type="EMBL" id="MCP3427330.1"/>
    </source>
</evidence>